<sequence length="291" mass="33653">MISKEILKKVRKIEIHTKGMVNNIFGGEYQSAFKGRGMEFSEVRAYTYGDDIRQIDWNVTARTGEPFIKMFEEEREQTLMLCVDISPSGIFGSRTQSKMELAIEICAVLAFSAIKNSDKVGLVLFTDVIEKVVPPKKGRIHVLRLIRELLTTEPEGTGTDISEALSYVNRLLNRRAIVVMASDFQDDNYDKQLKITNKKHDLVSIFINDKLEDELPDLGLIPLKDAETGQEVLVDTSSKKVRQTYQKRRLSEKKQIRDQFLRMKIDTIELHTNESYVQPLMNFFHRRARRY</sequence>
<dbReference type="RefSeq" id="WP_165141445.1">
    <property type="nucleotide sequence ID" value="NZ_JAALLT010000003.1"/>
</dbReference>
<dbReference type="CDD" id="cd00198">
    <property type="entry name" value="vWFA"/>
    <property type="match status" value="1"/>
</dbReference>
<feature type="domain" description="VWFA" evidence="1">
    <location>
        <begin position="76"/>
        <end position="238"/>
    </location>
</feature>
<dbReference type="InterPro" id="IPR002881">
    <property type="entry name" value="DUF58"/>
</dbReference>
<evidence type="ECO:0000313" key="3">
    <source>
        <dbReference type="Proteomes" id="UP000473278"/>
    </source>
</evidence>
<dbReference type="SUPFAM" id="SSF53300">
    <property type="entry name" value="vWA-like"/>
    <property type="match status" value="1"/>
</dbReference>
<dbReference type="PANTHER" id="PTHR33608:SF6">
    <property type="entry name" value="BLL2464 PROTEIN"/>
    <property type="match status" value="1"/>
</dbReference>
<dbReference type="InterPro" id="IPR002035">
    <property type="entry name" value="VWF_A"/>
</dbReference>
<gene>
    <name evidence="2" type="ORF">G3570_08845</name>
</gene>
<evidence type="ECO:0000259" key="1">
    <source>
        <dbReference type="SMART" id="SM00327"/>
    </source>
</evidence>
<evidence type="ECO:0000313" key="2">
    <source>
        <dbReference type="EMBL" id="NGP76738.1"/>
    </source>
</evidence>
<proteinExistence type="predicted"/>
<dbReference type="Pfam" id="PF01882">
    <property type="entry name" value="DUF58"/>
    <property type="match status" value="1"/>
</dbReference>
<protein>
    <submittedName>
        <fullName evidence="2">DUF58 domain-containing protein</fullName>
    </submittedName>
</protein>
<dbReference type="InterPro" id="IPR036465">
    <property type="entry name" value="vWFA_dom_sf"/>
</dbReference>
<accession>A0A6M1SX07</accession>
<dbReference type="SMART" id="SM00327">
    <property type="entry name" value="VWA"/>
    <property type="match status" value="1"/>
</dbReference>
<dbReference type="PANTHER" id="PTHR33608">
    <property type="entry name" value="BLL2464 PROTEIN"/>
    <property type="match status" value="1"/>
</dbReference>
<comment type="caution">
    <text evidence="2">The sequence shown here is derived from an EMBL/GenBank/DDBJ whole genome shotgun (WGS) entry which is preliminary data.</text>
</comment>
<dbReference type="Proteomes" id="UP000473278">
    <property type="component" value="Unassembled WGS sequence"/>
</dbReference>
<dbReference type="AlphaFoldDB" id="A0A6M1SX07"/>
<reference evidence="2 3" key="1">
    <citation type="submission" date="2020-02" db="EMBL/GenBank/DDBJ databases">
        <title>Balneolaceae bacterium YR4-1, complete genome.</title>
        <authorList>
            <person name="Li Y."/>
            <person name="Wu S."/>
        </authorList>
    </citation>
    <scope>NUCLEOTIDE SEQUENCE [LARGE SCALE GENOMIC DNA]</scope>
    <source>
        <strain evidence="2 3">YR4-1</strain>
    </source>
</reference>
<dbReference type="Gene3D" id="3.40.50.410">
    <property type="entry name" value="von Willebrand factor, type A domain"/>
    <property type="match status" value="1"/>
</dbReference>
<name>A0A6M1SX07_9BACT</name>
<keyword evidence="3" id="KW-1185">Reference proteome</keyword>
<dbReference type="EMBL" id="JAALLT010000003">
    <property type="protein sequence ID" value="NGP76738.1"/>
    <property type="molecule type" value="Genomic_DNA"/>
</dbReference>
<organism evidence="2 3">
    <name type="scientific">Halalkalibaculum roseum</name>
    <dbReference type="NCBI Taxonomy" id="2709311"/>
    <lineage>
        <taxon>Bacteria</taxon>
        <taxon>Pseudomonadati</taxon>
        <taxon>Balneolota</taxon>
        <taxon>Balneolia</taxon>
        <taxon>Balneolales</taxon>
        <taxon>Balneolaceae</taxon>
        <taxon>Halalkalibaculum</taxon>
    </lineage>
</organism>